<sequence length="173" mass="20322">MLFFIMMNSMILNIIFINLNHPISLGFILLIQTLLIAMMSSFLTYSFWLSYILFLIMVGGMLILFTYVTSIASNETFMFSNKLIMFISFTMLASMIIFLFFDKTFIYQMLKNSDMMDMMNKINFMSENSIILNKIYNKPNNLISTLLINYLFLTLIIVVKITNIKYGPLRQKF</sequence>
<evidence type="ECO:0000256" key="8">
    <source>
        <dbReference type="ARBA" id="ARBA00022967"/>
    </source>
</evidence>
<accession>A0A343A4A2</accession>
<dbReference type="GO" id="GO:0008137">
    <property type="term" value="F:NADH dehydrogenase (ubiquinone) activity"/>
    <property type="evidence" value="ECO:0007669"/>
    <property type="project" value="UniProtKB-EC"/>
</dbReference>
<proteinExistence type="inferred from homology"/>
<protein>
    <recommendedName>
        <fullName evidence="4">NADH-ubiquinone oxidoreductase chain 6</fullName>
        <ecNumber evidence="3">7.1.1.2</ecNumber>
    </recommendedName>
    <alternativeName>
        <fullName evidence="14">NADH dehydrogenase subunit 6</fullName>
    </alternativeName>
</protein>
<reference evidence="17" key="1">
    <citation type="submission" date="2016-04" db="EMBL/GenBank/DDBJ databases">
        <title>Mitochondria of unsequenced beetle families.</title>
        <authorList>
            <person name="Linard B."/>
            <person name="Andujar C."/>
            <person name="Arribas P."/>
            <person name="Vogler A.P."/>
        </authorList>
    </citation>
    <scope>NUCLEOTIDE SEQUENCE</scope>
</reference>
<geneLocation type="mitochondrion" evidence="17"/>
<name>A0A343A4A2_9COLE</name>
<gene>
    <name evidence="17" type="primary">nad6</name>
</gene>
<dbReference type="PANTHER" id="PTHR11435">
    <property type="entry name" value="NADH UBIQUINONE OXIDOREDUCTASE SUBUNIT ND6"/>
    <property type="match status" value="1"/>
</dbReference>
<organism evidence="17">
    <name type="scientific">Psephenidae sp. BMNH 842687</name>
    <dbReference type="NCBI Taxonomy" id="1903804"/>
    <lineage>
        <taxon>Eukaryota</taxon>
        <taxon>Metazoa</taxon>
        <taxon>Ecdysozoa</taxon>
        <taxon>Arthropoda</taxon>
        <taxon>Hexapoda</taxon>
        <taxon>Insecta</taxon>
        <taxon>Pterygota</taxon>
        <taxon>Neoptera</taxon>
        <taxon>Endopterygota</taxon>
        <taxon>Coleoptera</taxon>
        <taxon>Polyphaga</taxon>
        <taxon>Elateriformia</taxon>
        <taxon>Byrrhoidea</taxon>
        <taxon>Psephenidae</taxon>
    </lineage>
</organism>
<keyword evidence="9" id="KW-0249">Electron transport</keyword>
<evidence type="ECO:0000256" key="13">
    <source>
        <dbReference type="ARBA" id="ARBA00023136"/>
    </source>
</evidence>
<evidence type="ECO:0000256" key="10">
    <source>
        <dbReference type="ARBA" id="ARBA00022989"/>
    </source>
</evidence>
<dbReference type="PANTHER" id="PTHR11435:SF1">
    <property type="entry name" value="NADH-UBIQUINONE OXIDOREDUCTASE CHAIN 6"/>
    <property type="match status" value="1"/>
</dbReference>
<evidence type="ECO:0000256" key="4">
    <source>
        <dbReference type="ARBA" id="ARBA00021095"/>
    </source>
</evidence>
<dbReference type="GO" id="GO:0031966">
    <property type="term" value="C:mitochondrial membrane"/>
    <property type="evidence" value="ECO:0007669"/>
    <property type="project" value="UniProtKB-SubCell"/>
</dbReference>
<feature type="transmembrane region" description="Helical" evidence="16">
    <location>
        <begin position="12"/>
        <end position="36"/>
    </location>
</feature>
<keyword evidence="7 16" id="KW-0812">Transmembrane</keyword>
<evidence type="ECO:0000256" key="12">
    <source>
        <dbReference type="ARBA" id="ARBA00023128"/>
    </source>
</evidence>
<keyword evidence="13 16" id="KW-0472">Membrane</keyword>
<feature type="transmembrane region" description="Helical" evidence="16">
    <location>
        <begin position="83"/>
        <end position="101"/>
    </location>
</feature>
<dbReference type="InterPro" id="IPR050269">
    <property type="entry name" value="ComplexI_Subunit6"/>
</dbReference>
<keyword evidence="10 16" id="KW-1133">Transmembrane helix</keyword>
<evidence type="ECO:0000256" key="16">
    <source>
        <dbReference type="SAM" id="Phobius"/>
    </source>
</evidence>
<keyword evidence="12 17" id="KW-0496">Mitochondrion</keyword>
<evidence type="ECO:0000256" key="11">
    <source>
        <dbReference type="ARBA" id="ARBA00023027"/>
    </source>
</evidence>
<evidence type="ECO:0000256" key="9">
    <source>
        <dbReference type="ARBA" id="ARBA00022982"/>
    </source>
</evidence>
<keyword evidence="6" id="KW-0679">Respiratory chain</keyword>
<evidence type="ECO:0000256" key="15">
    <source>
        <dbReference type="ARBA" id="ARBA00049551"/>
    </source>
</evidence>
<evidence type="ECO:0000256" key="7">
    <source>
        <dbReference type="ARBA" id="ARBA00022692"/>
    </source>
</evidence>
<keyword evidence="8" id="KW-1278">Translocase</keyword>
<feature type="transmembrane region" description="Helical" evidence="16">
    <location>
        <begin position="142"/>
        <end position="162"/>
    </location>
</feature>
<comment type="subcellular location">
    <subcellularLocation>
        <location evidence="1">Mitochondrion membrane</location>
        <topology evidence="1">Multi-pass membrane protein</topology>
    </subcellularLocation>
</comment>
<dbReference type="EC" id="7.1.1.2" evidence="3"/>
<evidence type="ECO:0000256" key="2">
    <source>
        <dbReference type="ARBA" id="ARBA00005698"/>
    </source>
</evidence>
<evidence type="ECO:0000256" key="1">
    <source>
        <dbReference type="ARBA" id="ARBA00004225"/>
    </source>
</evidence>
<feature type="transmembrane region" description="Helical" evidence="16">
    <location>
        <begin position="48"/>
        <end position="71"/>
    </location>
</feature>
<evidence type="ECO:0000256" key="5">
    <source>
        <dbReference type="ARBA" id="ARBA00022448"/>
    </source>
</evidence>
<keyword evidence="11" id="KW-0520">NAD</keyword>
<keyword evidence="5" id="KW-0813">Transport</keyword>
<evidence type="ECO:0000256" key="3">
    <source>
        <dbReference type="ARBA" id="ARBA00012944"/>
    </source>
</evidence>
<comment type="similarity">
    <text evidence="2">Belongs to the complex I subunit 6 family.</text>
</comment>
<evidence type="ECO:0000256" key="14">
    <source>
        <dbReference type="ARBA" id="ARBA00031019"/>
    </source>
</evidence>
<dbReference type="EMBL" id="KX035154">
    <property type="protein sequence ID" value="AOY39380.1"/>
    <property type="molecule type" value="Genomic_DNA"/>
</dbReference>
<comment type="catalytic activity">
    <reaction evidence="15">
        <text>a ubiquinone + NADH + 5 H(+)(in) = a ubiquinol + NAD(+) + 4 H(+)(out)</text>
        <dbReference type="Rhea" id="RHEA:29091"/>
        <dbReference type="Rhea" id="RHEA-COMP:9565"/>
        <dbReference type="Rhea" id="RHEA-COMP:9566"/>
        <dbReference type="ChEBI" id="CHEBI:15378"/>
        <dbReference type="ChEBI" id="CHEBI:16389"/>
        <dbReference type="ChEBI" id="CHEBI:17976"/>
        <dbReference type="ChEBI" id="CHEBI:57540"/>
        <dbReference type="ChEBI" id="CHEBI:57945"/>
        <dbReference type="EC" id="7.1.1.2"/>
    </reaction>
</comment>
<evidence type="ECO:0000256" key="6">
    <source>
        <dbReference type="ARBA" id="ARBA00022660"/>
    </source>
</evidence>
<evidence type="ECO:0000313" key="17">
    <source>
        <dbReference type="EMBL" id="AOY39380.1"/>
    </source>
</evidence>
<dbReference type="AlphaFoldDB" id="A0A343A4A2"/>